<reference evidence="3 4" key="1">
    <citation type="submission" date="2020-03" db="EMBL/GenBank/DDBJ databases">
        <title>Metabolic flexibility allows generalist bacteria to become dominant in a frequently disturbed ecosystem.</title>
        <authorList>
            <person name="Chen Y.-J."/>
            <person name="Leung P.M."/>
            <person name="Bay S.K."/>
            <person name="Hugenholtz P."/>
            <person name="Kessler A.J."/>
            <person name="Shelley G."/>
            <person name="Waite D.W."/>
            <person name="Cook P.L."/>
            <person name="Greening C."/>
        </authorList>
    </citation>
    <scope>NUCLEOTIDE SEQUENCE [LARGE SCALE GENOMIC DNA]</scope>
    <source>
        <strain evidence="3">SS_bin_28</strain>
    </source>
</reference>
<dbReference type="GO" id="GO:0019216">
    <property type="term" value="P:regulation of lipid metabolic process"/>
    <property type="evidence" value="ECO:0007669"/>
    <property type="project" value="TreeGrafter"/>
</dbReference>
<organism evidence="3 4">
    <name type="scientific">Eiseniibacteriota bacterium</name>
    <dbReference type="NCBI Taxonomy" id="2212470"/>
    <lineage>
        <taxon>Bacteria</taxon>
        <taxon>Candidatus Eiseniibacteriota</taxon>
    </lineage>
</organism>
<protein>
    <submittedName>
        <fullName evidence="3">Beta-lactamase family protein</fullName>
    </submittedName>
</protein>
<evidence type="ECO:0000313" key="4">
    <source>
        <dbReference type="Proteomes" id="UP000547674"/>
    </source>
</evidence>
<gene>
    <name evidence="3" type="ORF">HKN21_12950</name>
</gene>
<dbReference type="PANTHER" id="PTHR46520">
    <property type="entry name" value="SERINE BETA-LACTAMASE-LIKE PROTEIN LACTB, MITOCHONDRIAL"/>
    <property type="match status" value="1"/>
</dbReference>
<dbReference type="EMBL" id="JABDJR010000517">
    <property type="protein sequence ID" value="NNF07663.1"/>
    <property type="molecule type" value="Genomic_DNA"/>
</dbReference>
<keyword evidence="1" id="KW-0812">Transmembrane</keyword>
<proteinExistence type="predicted"/>
<comment type="caution">
    <text evidence="3">The sequence shown here is derived from an EMBL/GenBank/DDBJ whole genome shotgun (WGS) entry which is preliminary data.</text>
</comment>
<name>A0A7Y2EG98_UNCEI</name>
<dbReference type="SUPFAM" id="SSF56601">
    <property type="entry name" value="beta-lactamase/transpeptidase-like"/>
    <property type="match status" value="1"/>
</dbReference>
<keyword evidence="1" id="KW-0472">Membrane</keyword>
<dbReference type="AlphaFoldDB" id="A0A7Y2EG98"/>
<dbReference type="PANTHER" id="PTHR46520:SF1">
    <property type="entry name" value="SERINE BETA-LACTAMASE-LIKE PROTEIN LACTB, MITOCHONDRIAL"/>
    <property type="match status" value="1"/>
</dbReference>
<keyword evidence="1" id="KW-1133">Transmembrane helix</keyword>
<dbReference type="InterPro" id="IPR012338">
    <property type="entry name" value="Beta-lactam/transpept-like"/>
</dbReference>
<accession>A0A7Y2EG98</accession>
<dbReference type="InterPro" id="IPR001466">
    <property type="entry name" value="Beta-lactam-related"/>
</dbReference>
<dbReference type="GO" id="GO:0008233">
    <property type="term" value="F:peptidase activity"/>
    <property type="evidence" value="ECO:0007669"/>
    <property type="project" value="TreeGrafter"/>
</dbReference>
<dbReference type="InterPro" id="IPR052794">
    <property type="entry name" value="Mito_Ser_Protease_LACTB"/>
</dbReference>
<dbReference type="Pfam" id="PF00144">
    <property type="entry name" value="Beta-lactamase"/>
    <property type="match status" value="1"/>
</dbReference>
<evidence type="ECO:0000313" key="3">
    <source>
        <dbReference type="EMBL" id="NNF07663.1"/>
    </source>
</evidence>
<dbReference type="GO" id="GO:0006508">
    <property type="term" value="P:proteolysis"/>
    <property type="evidence" value="ECO:0007669"/>
    <property type="project" value="TreeGrafter"/>
</dbReference>
<dbReference type="Gene3D" id="3.40.710.10">
    <property type="entry name" value="DD-peptidase/beta-lactamase superfamily"/>
    <property type="match status" value="1"/>
</dbReference>
<dbReference type="Proteomes" id="UP000547674">
    <property type="component" value="Unassembled WGS sequence"/>
</dbReference>
<sequence length="415" mass="44632">MGNFTSGLIVVAGIIVLVIISVATYTWVTMPPDLDPNSLPSRTLEEPSANYEAAVKEGRSIARELIAEEKLPGLSLAVAVDGEIVWAEGFRFAHLENETPVTPETLFRIGGISQTFTAAAAGLLFDREQLSFDAPIQEYVSSFPEKRWPITARQLMAHTSGLRPHRGEGGLFRGVCANDEERLAIFAGDSLVYRPGTNFRYSSYGWMLVGAAVAAAADEPYLEFLKREIFEPLEMTRTEPDIAGQKIRGTAQFYYPRLMLKPAWGLHEASDVDFSCYLAAVGFLSTPSDLVRFGSAMMGDELLNQTTVKTLQTPTQLESGESTGQGLGWTVQSLATDPSQEPTKILGQGLGKTVVGHTLGVGTVGGQVAGGTASLLTVPEHKIAIAVATNVTGSENASLIATRLADTFVRFLQAN</sequence>
<evidence type="ECO:0000256" key="1">
    <source>
        <dbReference type="SAM" id="Phobius"/>
    </source>
</evidence>
<feature type="transmembrane region" description="Helical" evidence="1">
    <location>
        <begin position="7"/>
        <end position="28"/>
    </location>
</feature>
<feature type="domain" description="Beta-lactamase-related" evidence="2">
    <location>
        <begin position="60"/>
        <end position="400"/>
    </location>
</feature>
<evidence type="ECO:0000259" key="2">
    <source>
        <dbReference type="Pfam" id="PF00144"/>
    </source>
</evidence>